<organism evidence="2 3">
    <name type="scientific">Rhypophila decipiens</name>
    <dbReference type="NCBI Taxonomy" id="261697"/>
    <lineage>
        <taxon>Eukaryota</taxon>
        <taxon>Fungi</taxon>
        <taxon>Dikarya</taxon>
        <taxon>Ascomycota</taxon>
        <taxon>Pezizomycotina</taxon>
        <taxon>Sordariomycetes</taxon>
        <taxon>Sordariomycetidae</taxon>
        <taxon>Sordariales</taxon>
        <taxon>Naviculisporaceae</taxon>
        <taxon>Rhypophila</taxon>
    </lineage>
</organism>
<name>A0AAN7B2C5_9PEZI</name>
<evidence type="ECO:0000259" key="1">
    <source>
        <dbReference type="Pfam" id="PF12770"/>
    </source>
</evidence>
<dbReference type="InterPro" id="IPR024983">
    <property type="entry name" value="CHAT_dom"/>
</dbReference>
<evidence type="ECO:0000313" key="2">
    <source>
        <dbReference type="EMBL" id="KAK4207352.1"/>
    </source>
</evidence>
<reference evidence="2" key="2">
    <citation type="submission" date="2023-05" db="EMBL/GenBank/DDBJ databases">
        <authorList>
            <consortium name="Lawrence Berkeley National Laboratory"/>
            <person name="Steindorff A."/>
            <person name="Hensen N."/>
            <person name="Bonometti L."/>
            <person name="Westerberg I."/>
            <person name="Brannstrom I.O."/>
            <person name="Guillou S."/>
            <person name="Cros-Aarteil S."/>
            <person name="Calhoun S."/>
            <person name="Haridas S."/>
            <person name="Kuo A."/>
            <person name="Mondo S."/>
            <person name="Pangilinan J."/>
            <person name="Riley R."/>
            <person name="Labutti K."/>
            <person name="Andreopoulos B."/>
            <person name="Lipzen A."/>
            <person name="Chen C."/>
            <person name="Yanf M."/>
            <person name="Daum C."/>
            <person name="Ng V."/>
            <person name="Clum A."/>
            <person name="Ohm R."/>
            <person name="Martin F."/>
            <person name="Silar P."/>
            <person name="Natvig D."/>
            <person name="Lalanne C."/>
            <person name="Gautier V."/>
            <person name="Ament-Velasquez S.L."/>
            <person name="Kruys A."/>
            <person name="Hutchinson M.I."/>
            <person name="Powell A.J."/>
            <person name="Barry K."/>
            <person name="Miller A.N."/>
            <person name="Grigoriev I.V."/>
            <person name="Debuchy R."/>
            <person name="Gladieux P."/>
            <person name="Thoren M.H."/>
            <person name="Johannesson H."/>
        </authorList>
    </citation>
    <scope>NUCLEOTIDE SEQUENCE</scope>
    <source>
        <strain evidence="2">PSN293</strain>
    </source>
</reference>
<reference evidence="2" key="1">
    <citation type="journal article" date="2023" name="Mol. Phylogenet. Evol.">
        <title>Genome-scale phylogeny and comparative genomics of the fungal order Sordariales.</title>
        <authorList>
            <person name="Hensen N."/>
            <person name="Bonometti L."/>
            <person name="Westerberg I."/>
            <person name="Brannstrom I.O."/>
            <person name="Guillou S."/>
            <person name="Cros-Aarteil S."/>
            <person name="Calhoun S."/>
            <person name="Haridas S."/>
            <person name="Kuo A."/>
            <person name="Mondo S."/>
            <person name="Pangilinan J."/>
            <person name="Riley R."/>
            <person name="LaButti K."/>
            <person name="Andreopoulos B."/>
            <person name="Lipzen A."/>
            <person name="Chen C."/>
            <person name="Yan M."/>
            <person name="Daum C."/>
            <person name="Ng V."/>
            <person name="Clum A."/>
            <person name="Steindorff A."/>
            <person name="Ohm R.A."/>
            <person name="Martin F."/>
            <person name="Silar P."/>
            <person name="Natvig D.O."/>
            <person name="Lalanne C."/>
            <person name="Gautier V."/>
            <person name="Ament-Velasquez S.L."/>
            <person name="Kruys A."/>
            <person name="Hutchinson M.I."/>
            <person name="Powell A.J."/>
            <person name="Barry K."/>
            <person name="Miller A.N."/>
            <person name="Grigoriev I.V."/>
            <person name="Debuchy R."/>
            <person name="Gladieux P."/>
            <person name="Hiltunen Thoren M."/>
            <person name="Johannesson H."/>
        </authorList>
    </citation>
    <scope>NUCLEOTIDE SEQUENCE</scope>
    <source>
        <strain evidence="2">PSN293</strain>
    </source>
</reference>
<dbReference type="AlphaFoldDB" id="A0AAN7B2C5"/>
<dbReference type="Pfam" id="PF12770">
    <property type="entry name" value="CHAT"/>
    <property type="match status" value="1"/>
</dbReference>
<dbReference type="EMBL" id="MU858301">
    <property type="protein sequence ID" value="KAK4207352.1"/>
    <property type="molecule type" value="Genomic_DNA"/>
</dbReference>
<gene>
    <name evidence="2" type="ORF">QBC37DRAFT_406300</name>
</gene>
<dbReference type="Proteomes" id="UP001301769">
    <property type="component" value="Unassembled WGS sequence"/>
</dbReference>
<comment type="caution">
    <text evidence="2">The sequence shown here is derived from an EMBL/GenBank/DDBJ whole genome shotgun (WGS) entry which is preliminary data.</text>
</comment>
<sequence length="971" mass="105732">MSDPDLRGDPESVFDEYLDAAKSLYALFEESESKDVEILNNATGAGKLALASRCSDAQLMSQAERLWSWFNLKDDRGALDESIGLAESTVASSKGSPYLPDFLHSAHIERAVEVSRQAVDLEPDDDAWLSNLGSNLESRYSWLGDPTDLEESITYTRKSLEAASEHSPHLPTYLVSLGSKLQLRSEASGDGADADLSVNLIREGLDHKTAKKADRPLHLSMLASALANRYSRKSNAEDLLGANAILSSLLNDTSPTNPDRSAWISNLSNNYSIILEQKRIRHHITSEDLNRVIGDIEKTLDALPPSHSDRGAMCAALSTLLRARYKADIDTTEGNMNPEDGLKNLKLASFWMENATDHVKKDSLQRATFERNLGMQKIALCEATDGADKALLTSALDHLNLSIQATHASPLGKIEAIRGMIKGLCLTKDFDKARIRAREALDLLPLVCGRYRTLDDQQYAVMKTAGLAADCCSLSLRAGDGHIEEALEQLETGRGLILGYLMDDHGEDYGSHPSYDGLPGKKSVDKDLAEYERLRFKVSRKITTQQEPGVRERLLEQQKDAVQQLGRCIDRIRAHDGYENFLRALKVEKMITLAADGPIIVVNVTDIGADAVIISRDVGGEDNEKDSDGIALLPWLWQTCVEPVVEELDRLGLLHKHGKHSPSRVWWIGSGIASSLPFHAAITLYVKRELLDNNNNIASIISSYSTSLKALANARYLATGYLHHDKNDSAPSAKKISVLVVTMANTPNHNALPGAEKEGQAVKQACGDIFKCDILPSPNVQDVHSRIPNIDIFHYAGHGMSDPRNALDSHLLLQASPSTDAVAKSEVGKLTLGKISAVSLRASSQAESRRPRIACLSACSTAEVQAQKLADEGPHLAAAFQLAGFSHVIGSLWPADDSVCVQVAQTFYTELINVTTSGGYNKGGEPGKGGKEPTEISNKAVAVALQKAVSQPQARYGSKPFQWAPFIHLGP</sequence>
<accession>A0AAN7B2C5</accession>
<keyword evidence="3" id="KW-1185">Reference proteome</keyword>
<protein>
    <submittedName>
        <fullName evidence="2">CHAT domain-containing protein</fullName>
    </submittedName>
</protein>
<evidence type="ECO:0000313" key="3">
    <source>
        <dbReference type="Proteomes" id="UP001301769"/>
    </source>
</evidence>
<proteinExistence type="predicted"/>
<feature type="domain" description="CHAT" evidence="1">
    <location>
        <begin position="633"/>
        <end position="970"/>
    </location>
</feature>